<reference evidence="9" key="1">
    <citation type="submission" date="2016-10" db="EMBL/GenBank/DDBJ databases">
        <authorList>
            <person name="Varghese N."/>
            <person name="Submissions S."/>
        </authorList>
    </citation>
    <scope>NUCLEOTIDE SEQUENCE [LARGE SCALE GENOMIC DNA]</scope>
    <source>
        <strain evidence="9">DSM 46732</strain>
    </source>
</reference>
<dbReference type="GO" id="GO:0005886">
    <property type="term" value="C:plasma membrane"/>
    <property type="evidence" value="ECO:0007669"/>
    <property type="project" value="UniProtKB-SubCell"/>
</dbReference>
<dbReference type="STRING" id="405564.SAMN04487905_11317"/>
<organism evidence="8 9">
    <name type="scientific">Actinopolyspora xinjiangensis</name>
    <dbReference type="NCBI Taxonomy" id="405564"/>
    <lineage>
        <taxon>Bacteria</taxon>
        <taxon>Bacillati</taxon>
        <taxon>Actinomycetota</taxon>
        <taxon>Actinomycetes</taxon>
        <taxon>Actinopolysporales</taxon>
        <taxon>Actinopolysporaceae</taxon>
        <taxon>Actinopolyspora</taxon>
    </lineage>
</organism>
<evidence type="ECO:0000256" key="5">
    <source>
        <dbReference type="ARBA" id="ARBA00022989"/>
    </source>
</evidence>
<keyword evidence="6 7" id="KW-0472">Membrane</keyword>
<dbReference type="Pfam" id="PF02028">
    <property type="entry name" value="BCCT"/>
    <property type="match status" value="1"/>
</dbReference>
<name>A0A1H0WLY2_9ACTN</name>
<sequence length="113" mass="11670">MRREDLQGTHHPGMIAGMFVAGSVGCWGAFTPLGNTAMFCQIADIVWTQGNVAGTMAALSQLPLGTVVLAVFVLLVVLFPATTLDSSAYTMVAVASAELGGPSSRRQAAFVAP</sequence>
<comment type="subcellular location">
    <subcellularLocation>
        <location evidence="1">Cell membrane</location>
        <topology evidence="1">Multi-pass membrane protein</topology>
    </subcellularLocation>
</comment>
<dbReference type="InterPro" id="IPR000060">
    <property type="entry name" value="BCCT_transptr"/>
</dbReference>
<keyword evidence="9" id="KW-1185">Reference proteome</keyword>
<evidence type="ECO:0000256" key="4">
    <source>
        <dbReference type="ARBA" id="ARBA00022692"/>
    </source>
</evidence>
<protein>
    <submittedName>
        <fullName evidence="8">BCCT, betaine/carnitine/choline family transporter</fullName>
    </submittedName>
</protein>
<gene>
    <name evidence="8" type="ORF">SAMN04487905_11317</name>
</gene>
<evidence type="ECO:0000256" key="2">
    <source>
        <dbReference type="ARBA" id="ARBA00022448"/>
    </source>
</evidence>
<feature type="transmembrane region" description="Helical" evidence="7">
    <location>
        <begin position="62"/>
        <end position="81"/>
    </location>
</feature>
<keyword evidence="4 7" id="KW-0812">Transmembrane</keyword>
<dbReference type="EMBL" id="FNJR01000013">
    <property type="protein sequence ID" value="SDP91647.1"/>
    <property type="molecule type" value="Genomic_DNA"/>
</dbReference>
<evidence type="ECO:0000256" key="1">
    <source>
        <dbReference type="ARBA" id="ARBA00004651"/>
    </source>
</evidence>
<accession>A0A1H0WLY2</accession>
<proteinExistence type="predicted"/>
<evidence type="ECO:0000313" key="8">
    <source>
        <dbReference type="EMBL" id="SDP91647.1"/>
    </source>
</evidence>
<evidence type="ECO:0000256" key="6">
    <source>
        <dbReference type="ARBA" id="ARBA00023136"/>
    </source>
</evidence>
<evidence type="ECO:0000313" key="9">
    <source>
        <dbReference type="Proteomes" id="UP000199497"/>
    </source>
</evidence>
<keyword evidence="5 7" id="KW-1133">Transmembrane helix</keyword>
<dbReference type="GO" id="GO:0022857">
    <property type="term" value="F:transmembrane transporter activity"/>
    <property type="evidence" value="ECO:0007669"/>
    <property type="project" value="InterPro"/>
</dbReference>
<evidence type="ECO:0000256" key="7">
    <source>
        <dbReference type="SAM" id="Phobius"/>
    </source>
</evidence>
<dbReference type="AlphaFoldDB" id="A0A1H0WLY2"/>
<feature type="transmembrane region" description="Helical" evidence="7">
    <location>
        <begin position="12"/>
        <end position="30"/>
    </location>
</feature>
<keyword evidence="3" id="KW-1003">Cell membrane</keyword>
<keyword evidence="2" id="KW-0813">Transport</keyword>
<dbReference type="Proteomes" id="UP000199497">
    <property type="component" value="Unassembled WGS sequence"/>
</dbReference>
<dbReference type="PROSITE" id="PS51257">
    <property type="entry name" value="PROKAR_LIPOPROTEIN"/>
    <property type="match status" value="1"/>
</dbReference>
<evidence type="ECO:0000256" key="3">
    <source>
        <dbReference type="ARBA" id="ARBA00022475"/>
    </source>
</evidence>